<protein>
    <recommendedName>
        <fullName evidence="4">EF-hand domain-containing protein</fullName>
    </recommendedName>
</protein>
<evidence type="ECO:0000313" key="2">
    <source>
        <dbReference type="EMBL" id="PPQ77982.1"/>
    </source>
</evidence>
<dbReference type="Proteomes" id="UP000283269">
    <property type="component" value="Unassembled WGS sequence"/>
</dbReference>
<proteinExistence type="predicted"/>
<dbReference type="OrthoDB" id="524326at2759"/>
<reference evidence="2 3" key="1">
    <citation type="journal article" date="2018" name="Evol. Lett.">
        <title>Horizontal gene cluster transfer increased hallucinogenic mushroom diversity.</title>
        <authorList>
            <person name="Reynolds H.T."/>
            <person name="Vijayakumar V."/>
            <person name="Gluck-Thaler E."/>
            <person name="Korotkin H.B."/>
            <person name="Matheny P.B."/>
            <person name="Slot J.C."/>
        </authorList>
    </citation>
    <scope>NUCLEOTIDE SEQUENCE [LARGE SCALE GENOMIC DNA]</scope>
    <source>
        <strain evidence="2 3">2631</strain>
    </source>
</reference>
<name>A0A409WHJ5_PSICY</name>
<evidence type="ECO:0008006" key="4">
    <source>
        <dbReference type="Google" id="ProtNLM"/>
    </source>
</evidence>
<dbReference type="Gene3D" id="1.10.238.10">
    <property type="entry name" value="EF-hand"/>
    <property type="match status" value="1"/>
</dbReference>
<organism evidence="2 3">
    <name type="scientific">Psilocybe cyanescens</name>
    <dbReference type="NCBI Taxonomy" id="93625"/>
    <lineage>
        <taxon>Eukaryota</taxon>
        <taxon>Fungi</taxon>
        <taxon>Dikarya</taxon>
        <taxon>Basidiomycota</taxon>
        <taxon>Agaricomycotina</taxon>
        <taxon>Agaricomycetes</taxon>
        <taxon>Agaricomycetidae</taxon>
        <taxon>Agaricales</taxon>
        <taxon>Agaricineae</taxon>
        <taxon>Strophariaceae</taxon>
        <taxon>Psilocybe</taxon>
    </lineage>
</organism>
<accession>A0A409WHJ5</accession>
<dbReference type="EMBL" id="NHYD01003430">
    <property type="protein sequence ID" value="PPQ77982.1"/>
    <property type="molecule type" value="Genomic_DNA"/>
</dbReference>
<feature type="compositionally biased region" description="Low complexity" evidence="1">
    <location>
        <begin position="160"/>
        <end position="177"/>
    </location>
</feature>
<evidence type="ECO:0000313" key="3">
    <source>
        <dbReference type="Proteomes" id="UP000283269"/>
    </source>
</evidence>
<gene>
    <name evidence="2" type="ORF">CVT25_015449</name>
</gene>
<sequence>MKVVVLNRCSRPSTHSRGDTDVIRKQSAASHAQHLSPINPDGVRNFKMVLLEAGPANGFLDGQKVMDSFMRQIYPMTSRKLSSSSVLSTVQQDMQLIYDRLCRRLIDQNARGSLDFWEFSLGMYQIHALQSCLISSVPDSFPRKLFNRFLDLQPGDSKHSSTYSSSSSSHSTYTSHS</sequence>
<dbReference type="AlphaFoldDB" id="A0A409WHJ5"/>
<keyword evidence="3" id="KW-1185">Reference proteome</keyword>
<feature type="region of interest" description="Disordered" evidence="1">
    <location>
        <begin position="156"/>
        <end position="177"/>
    </location>
</feature>
<dbReference type="InParanoid" id="A0A409WHJ5"/>
<evidence type="ECO:0000256" key="1">
    <source>
        <dbReference type="SAM" id="MobiDB-lite"/>
    </source>
</evidence>
<dbReference type="STRING" id="93625.A0A409WHJ5"/>
<comment type="caution">
    <text evidence="2">The sequence shown here is derived from an EMBL/GenBank/DDBJ whole genome shotgun (WGS) entry which is preliminary data.</text>
</comment>